<dbReference type="InterPro" id="IPR029058">
    <property type="entry name" value="AB_hydrolase_fold"/>
</dbReference>
<name>A0AAJ0FBS7_9PEZI</name>
<dbReference type="InterPro" id="IPR013595">
    <property type="entry name" value="Pept_S33_TAP-like_C"/>
</dbReference>
<dbReference type="PANTHER" id="PTHR43248:SF25">
    <property type="entry name" value="AB HYDROLASE-1 DOMAIN-CONTAINING PROTEIN-RELATED"/>
    <property type="match status" value="1"/>
</dbReference>
<evidence type="ECO:0000256" key="2">
    <source>
        <dbReference type="ARBA" id="ARBA00022801"/>
    </source>
</evidence>
<protein>
    <recommendedName>
        <fullName evidence="9">Peptidase S33 tripeptidyl aminopeptidase-like C-terminal domain-containing protein</fullName>
    </recommendedName>
</protein>
<evidence type="ECO:0000313" key="7">
    <source>
        <dbReference type="EMBL" id="KAK1762821.1"/>
    </source>
</evidence>
<keyword evidence="4" id="KW-0812">Transmembrane</keyword>
<dbReference type="EMBL" id="MU839033">
    <property type="protein sequence ID" value="KAK1762821.1"/>
    <property type="molecule type" value="Genomic_DNA"/>
</dbReference>
<reference evidence="7" key="1">
    <citation type="submission" date="2023-06" db="EMBL/GenBank/DDBJ databases">
        <title>Genome-scale phylogeny and comparative genomics of the fungal order Sordariales.</title>
        <authorList>
            <consortium name="Lawrence Berkeley National Laboratory"/>
            <person name="Hensen N."/>
            <person name="Bonometti L."/>
            <person name="Westerberg I."/>
            <person name="Brannstrom I.O."/>
            <person name="Guillou S."/>
            <person name="Cros-Aarteil S."/>
            <person name="Calhoun S."/>
            <person name="Haridas S."/>
            <person name="Kuo A."/>
            <person name="Mondo S."/>
            <person name="Pangilinan J."/>
            <person name="Riley R."/>
            <person name="Labutti K."/>
            <person name="Andreopoulos B."/>
            <person name="Lipzen A."/>
            <person name="Chen C."/>
            <person name="Yanf M."/>
            <person name="Daum C."/>
            <person name="Ng V."/>
            <person name="Clum A."/>
            <person name="Steindorff A."/>
            <person name="Ohm R."/>
            <person name="Martin F."/>
            <person name="Silar P."/>
            <person name="Natvig D."/>
            <person name="Lalanne C."/>
            <person name="Gautier V."/>
            <person name="Ament-Velasquez S.L."/>
            <person name="Kruys A."/>
            <person name="Hutchinson M.I."/>
            <person name="Powell A.J."/>
            <person name="Barry K."/>
            <person name="Miller A.N."/>
            <person name="Grigoriev I.V."/>
            <person name="Debuchy R."/>
            <person name="Gladieux P."/>
            <person name="Thoren M.H."/>
            <person name="Johannesson H."/>
        </authorList>
    </citation>
    <scope>NUCLEOTIDE SEQUENCE</scope>
    <source>
        <strain evidence="7">8032-3</strain>
    </source>
</reference>
<feature type="region of interest" description="Disordered" evidence="3">
    <location>
        <begin position="1"/>
        <end position="25"/>
    </location>
</feature>
<accession>A0AAJ0FBS7</accession>
<dbReference type="Pfam" id="PF08386">
    <property type="entry name" value="Abhydrolase_4"/>
    <property type="match status" value="1"/>
</dbReference>
<feature type="transmembrane region" description="Helical" evidence="4">
    <location>
        <begin position="32"/>
        <end position="51"/>
    </location>
</feature>
<dbReference type="Pfam" id="PF00561">
    <property type="entry name" value="Abhydrolase_1"/>
    <property type="match status" value="1"/>
</dbReference>
<dbReference type="InterPro" id="IPR000073">
    <property type="entry name" value="AB_hydrolase_1"/>
</dbReference>
<dbReference type="InterPro" id="IPR051601">
    <property type="entry name" value="Serine_prot/Carboxylest_S33"/>
</dbReference>
<keyword evidence="4" id="KW-1133">Transmembrane helix</keyword>
<dbReference type="PANTHER" id="PTHR43248">
    <property type="entry name" value="2-SUCCINYL-6-HYDROXY-2,4-CYCLOHEXADIENE-1-CARBOXYLATE SYNTHASE"/>
    <property type="match status" value="1"/>
</dbReference>
<evidence type="ECO:0000313" key="8">
    <source>
        <dbReference type="Proteomes" id="UP001244011"/>
    </source>
</evidence>
<feature type="compositionally biased region" description="Basic and acidic residues" evidence="3">
    <location>
        <begin position="1"/>
        <end position="16"/>
    </location>
</feature>
<dbReference type="AlphaFoldDB" id="A0AAJ0FBS7"/>
<evidence type="ECO:0000259" key="5">
    <source>
        <dbReference type="Pfam" id="PF00561"/>
    </source>
</evidence>
<evidence type="ECO:0000256" key="4">
    <source>
        <dbReference type="SAM" id="Phobius"/>
    </source>
</evidence>
<comment type="caution">
    <text evidence="7">The sequence shown here is derived from an EMBL/GenBank/DDBJ whole genome shotgun (WGS) entry which is preliminary data.</text>
</comment>
<feature type="domain" description="AB hydrolase-1" evidence="5">
    <location>
        <begin position="146"/>
        <end position="390"/>
    </location>
</feature>
<organism evidence="7 8">
    <name type="scientific">Phialemonium atrogriseum</name>
    <dbReference type="NCBI Taxonomy" id="1093897"/>
    <lineage>
        <taxon>Eukaryota</taxon>
        <taxon>Fungi</taxon>
        <taxon>Dikarya</taxon>
        <taxon>Ascomycota</taxon>
        <taxon>Pezizomycotina</taxon>
        <taxon>Sordariomycetes</taxon>
        <taxon>Sordariomycetidae</taxon>
        <taxon>Cephalothecales</taxon>
        <taxon>Cephalothecaceae</taxon>
        <taxon>Phialemonium</taxon>
    </lineage>
</organism>
<dbReference type="SUPFAM" id="SSF53474">
    <property type="entry name" value="alpha/beta-Hydrolases"/>
    <property type="match status" value="1"/>
</dbReference>
<evidence type="ECO:0000256" key="3">
    <source>
        <dbReference type="SAM" id="MobiDB-lite"/>
    </source>
</evidence>
<evidence type="ECO:0008006" key="9">
    <source>
        <dbReference type="Google" id="ProtNLM"/>
    </source>
</evidence>
<dbReference type="GO" id="GO:0016787">
    <property type="term" value="F:hydrolase activity"/>
    <property type="evidence" value="ECO:0007669"/>
    <property type="project" value="UniProtKB-KW"/>
</dbReference>
<feature type="domain" description="Peptidase S33 tripeptidyl aminopeptidase-like C-terminal" evidence="6">
    <location>
        <begin position="538"/>
        <end position="633"/>
    </location>
</feature>
<dbReference type="Proteomes" id="UP001244011">
    <property type="component" value="Unassembled WGS sequence"/>
</dbReference>
<keyword evidence="2" id="KW-0378">Hydrolase</keyword>
<proteinExistence type="inferred from homology"/>
<comment type="similarity">
    <text evidence="1">Belongs to the peptidase S33 family.</text>
</comment>
<dbReference type="RefSeq" id="XP_060279034.1">
    <property type="nucleotide sequence ID" value="XM_060429143.1"/>
</dbReference>
<gene>
    <name evidence="7" type="ORF">QBC33DRAFT_551154</name>
</gene>
<dbReference type="GeneID" id="85312330"/>
<keyword evidence="4" id="KW-0472">Membrane</keyword>
<evidence type="ECO:0000256" key="1">
    <source>
        <dbReference type="ARBA" id="ARBA00010088"/>
    </source>
</evidence>
<evidence type="ECO:0000259" key="6">
    <source>
        <dbReference type="Pfam" id="PF08386"/>
    </source>
</evidence>
<keyword evidence="8" id="KW-1185">Reference proteome</keyword>
<sequence>MGNPKEEPQHQLKPREPVPFAGNGGQRRMRTMTVTVATLAVAVFYFVWTSLSTWPNVFHPKWFPNGAKPAWDDNFVDWDAILPSEDLSWEPCFRALDEFYCARLTVPLDYGRPLDQSPDNPKVHLALVILPGSGHSPATGTWSESPLLLNPGGPGGSGAAIVLTAGRLLQTVVGAHHDIIGFDPRGIGASTPVADCFVSPLAAEPPNASDLNTALLHRLTWLMGDVETGLPNTSDAATIKTVARRRAANLLCRATDRQDGIFGYAGTPHVAHDMLNIVRAWDRWTDGARRKAGGRCPHARERAVSSTGLDEAEEAALPPSTRGKLVYWGFSYGTVLGATFASMFPESVGRMVLDGVVNTDEWFFDNSWINAAEDSDKVLDRFFYYCHAAKERCHIWRKGDDVDDLKRRYESIMAELQETPRPVINSRSHIPNLVTYSDIKRLTFAILYSPTAFRVLSLVLDVIERGNGLGELMNSVDLAPMCTLNSKLLFYPSDGGLAVMCSDQQMKVNDTKAGLGDLWERMANVSSFADMIFDISTRCVGWDIGRKDPPSFDWGKLGNATTSGPLNTSFPLLFVSNTRDPITPKRSGLHQARKFAGAGFVEQVSEGHCSIAAASLCTMRNIAGYLNHGIVPSPPRFDDDDAEGGVGAPMTGKWTVCEADDYPWKQSGTAAASGTDESDGFSEQDVVRIQAMRELQVQFRGRESFVQPPRMFEHLFRMDDRQLDELAVRIYSRRSSEWSDGVGGGL</sequence>
<dbReference type="Gene3D" id="3.40.50.1820">
    <property type="entry name" value="alpha/beta hydrolase"/>
    <property type="match status" value="1"/>
</dbReference>